<protein>
    <submittedName>
        <fullName evidence="1">Uncharacterized protein</fullName>
    </submittedName>
</protein>
<dbReference type="Proteomes" id="UP001642360">
    <property type="component" value="Unassembled WGS sequence"/>
</dbReference>
<sequence length="143" mass="14557">MVRLKVSSVMEVINIWKTTSGGAQDVVGDSLCKAGAGDASMVGPGDASAARLGYFAGVTKSLGVGDTGEFWVCDAAKKKACTSVGGGAIMAGSRLCLGRQLGDAMEAWAMLGEVCGLGNAQETLENPGEGKARWGTNQSIKKP</sequence>
<dbReference type="EMBL" id="CAUOFW020001696">
    <property type="protein sequence ID" value="CAK9147545.1"/>
    <property type="molecule type" value="Genomic_DNA"/>
</dbReference>
<dbReference type="AlphaFoldDB" id="A0ABC8RRE2"/>
<gene>
    <name evidence="1" type="ORF">ILEXP_LOCUS15451</name>
</gene>
<evidence type="ECO:0000313" key="1">
    <source>
        <dbReference type="EMBL" id="CAK9147545.1"/>
    </source>
</evidence>
<name>A0ABC8RRE2_9AQUA</name>
<keyword evidence="2" id="KW-1185">Reference proteome</keyword>
<reference evidence="1 2" key="1">
    <citation type="submission" date="2024-02" db="EMBL/GenBank/DDBJ databases">
        <authorList>
            <person name="Vignale AGUSTIN F."/>
            <person name="Sosa J E."/>
            <person name="Modenutti C."/>
        </authorList>
    </citation>
    <scope>NUCLEOTIDE SEQUENCE [LARGE SCALE GENOMIC DNA]</scope>
</reference>
<organism evidence="1 2">
    <name type="scientific">Ilex paraguariensis</name>
    <name type="common">yerba mate</name>
    <dbReference type="NCBI Taxonomy" id="185542"/>
    <lineage>
        <taxon>Eukaryota</taxon>
        <taxon>Viridiplantae</taxon>
        <taxon>Streptophyta</taxon>
        <taxon>Embryophyta</taxon>
        <taxon>Tracheophyta</taxon>
        <taxon>Spermatophyta</taxon>
        <taxon>Magnoliopsida</taxon>
        <taxon>eudicotyledons</taxon>
        <taxon>Gunneridae</taxon>
        <taxon>Pentapetalae</taxon>
        <taxon>asterids</taxon>
        <taxon>campanulids</taxon>
        <taxon>Aquifoliales</taxon>
        <taxon>Aquifoliaceae</taxon>
        <taxon>Ilex</taxon>
    </lineage>
</organism>
<comment type="caution">
    <text evidence="1">The sequence shown here is derived from an EMBL/GenBank/DDBJ whole genome shotgun (WGS) entry which is preliminary data.</text>
</comment>
<accession>A0ABC8RRE2</accession>
<proteinExistence type="predicted"/>
<evidence type="ECO:0000313" key="2">
    <source>
        <dbReference type="Proteomes" id="UP001642360"/>
    </source>
</evidence>